<evidence type="ECO:0000313" key="2">
    <source>
        <dbReference type="Proteomes" id="UP000602284"/>
    </source>
</evidence>
<dbReference type="Proteomes" id="UP000602284">
    <property type="component" value="Unassembled WGS sequence"/>
</dbReference>
<sequence length="160" mass="18270">MFWSGKKRGIGALLGILVMIWGLLGCGGSGETQEQKLTEFKQAHQAIYDAWQAQTTTQLHDLLSKGLADPLLSQQMSQQTAVMQQRLMANERHIVKKITFNQLDMLKDGKEEFTVYADWTVDGVREHGDVHEMTVSYKKQFHVVKQKDGTWKIDEMSDKK</sequence>
<gene>
    <name evidence="1" type="ORF">JJB07_01590</name>
</gene>
<keyword evidence="2" id="KW-1185">Reference proteome</keyword>
<name>A0ABS1J4X3_9BACL</name>
<accession>A0ABS1J4X3</accession>
<evidence type="ECO:0008006" key="3">
    <source>
        <dbReference type="Google" id="ProtNLM"/>
    </source>
</evidence>
<proteinExistence type="predicted"/>
<evidence type="ECO:0000313" key="1">
    <source>
        <dbReference type="EMBL" id="MBL0385326.1"/>
    </source>
</evidence>
<dbReference type="EMBL" id="JAEQNB010000001">
    <property type="protein sequence ID" value="MBL0385326.1"/>
    <property type="molecule type" value="Genomic_DNA"/>
</dbReference>
<protein>
    <recommendedName>
        <fullName evidence="3">DUF4829 domain-containing protein</fullName>
    </recommendedName>
</protein>
<comment type="caution">
    <text evidence="1">The sequence shown here is derived from an EMBL/GenBank/DDBJ whole genome shotgun (WGS) entry which is preliminary data.</text>
</comment>
<dbReference type="RefSeq" id="WP_201630557.1">
    <property type="nucleotide sequence ID" value="NZ_JAEQNB010000001.1"/>
</dbReference>
<reference evidence="1 2" key="1">
    <citation type="submission" date="2021-01" db="EMBL/GenBank/DDBJ databases">
        <title>Tumebacillus sp. strain ITR2 16S ribosomal RNA gene Genome sequencing and assembly.</title>
        <authorList>
            <person name="Kang M."/>
        </authorList>
    </citation>
    <scope>NUCLEOTIDE SEQUENCE [LARGE SCALE GENOMIC DNA]</scope>
    <source>
        <strain evidence="1 2">ITR2</strain>
    </source>
</reference>
<organism evidence="1 2">
    <name type="scientific">Tumebacillus amylolyticus</name>
    <dbReference type="NCBI Taxonomy" id="2801339"/>
    <lineage>
        <taxon>Bacteria</taxon>
        <taxon>Bacillati</taxon>
        <taxon>Bacillota</taxon>
        <taxon>Bacilli</taxon>
        <taxon>Bacillales</taxon>
        <taxon>Alicyclobacillaceae</taxon>
        <taxon>Tumebacillus</taxon>
    </lineage>
</organism>
<dbReference type="PROSITE" id="PS51257">
    <property type="entry name" value="PROKAR_LIPOPROTEIN"/>
    <property type="match status" value="1"/>
</dbReference>